<evidence type="ECO:0000313" key="3">
    <source>
        <dbReference type="Proteomes" id="UP001168990"/>
    </source>
</evidence>
<dbReference type="PANTHER" id="PTHR47331">
    <property type="entry name" value="PHD-TYPE DOMAIN-CONTAINING PROTEIN"/>
    <property type="match status" value="1"/>
</dbReference>
<feature type="compositionally biased region" description="Low complexity" evidence="1">
    <location>
        <begin position="65"/>
        <end position="89"/>
    </location>
</feature>
<dbReference type="Proteomes" id="UP001168990">
    <property type="component" value="Unassembled WGS sequence"/>
</dbReference>
<proteinExistence type="predicted"/>
<comment type="caution">
    <text evidence="2">The sequence shown here is derived from an EMBL/GenBank/DDBJ whole genome shotgun (WGS) entry which is preliminary data.</text>
</comment>
<dbReference type="EMBL" id="JAQQBS010001425">
    <property type="protein sequence ID" value="KAK0157402.1"/>
    <property type="molecule type" value="Genomic_DNA"/>
</dbReference>
<evidence type="ECO:0000256" key="1">
    <source>
        <dbReference type="SAM" id="MobiDB-lite"/>
    </source>
</evidence>
<name>A0AA39C3W8_9HYME</name>
<reference evidence="2" key="1">
    <citation type="journal article" date="2023" name="bioRxiv">
        <title>Scaffold-level genome assemblies of two parasitoid biocontrol wasps reveal the parthenogenesis mechanism and an associated novel virus.</title>
        <authorList>
            <person name="Inwood S."/>
            <person name="Skelly J."/>
            <person name="Guhlin J."/>
            <person name="Harrop T."/>
            <person name="Goldson S."/>
            <person name="Dearden P."/>
        </authorList>
    </citation>
    <scope>NUCLEOTIDE SEQUENCE</scope>
    <source>
        <strain evidence="2">Irish</strain>
        <tissue evidence="2">Whole body</tissue>
    </source>
</reference>
<keyword evidence="3" id="KW-1185">Reference proteome</keyword>
<reference evidence="2" key="2">
    <citation type="submission" date="2023-03" db="EMBL/GenBank/DDBJ databases">
        <authorList>
            <person name="Inwood S.N."/>
            <person name="Skelly J.G."/>
            <person name="Guhlin J."/>
            <person name="Harrop T.W.R."/>
            <person name="Goldson S.G."/>
            <person name="Dearden P.K."/>
        </authorList>
    </citation>
    <scope>NUCLEOTIDE SEQUENCE</scope>
    <source>
        <strain evidence="2">Irish</strain>
        <tissue evidence="2">Whole body</tissue>
    </source>
</reference>
<organism evidence="2 3">
    <name type="scientific">Microctonus aethiopoides</name>
    <dbReference type="NCBI Taxonomy" id="144406"/>
    <lineage>
        <taxon>Eukaryota</taxon>
        <taxon>Metazoa</taxon>
        <taxon>Ecdysozoa</taxon>
        <taxon>Arthropoda</taxon>
        <taxon>Hexapoda</taxon>
        <taxon>Insecta</taxon>
        <taxon>Pterygota</taxon>
        <taxon>Neoptera</taxon>
        <taxon>Endopterygota</taxon>
        <taxon>Hymenoptera</taxon>
        <taxon>Apocrita</taxon>
        <taxon>Ichneumonoidea</taxon>
        <taxon>Braconidae</taxon>
        <taxon>Euphorinae</taxon>
        <taxon>Microctonus</taxon>
    </lineage>
</organism>
<dbReference type="AlphaFoldDB" id="A0AA39C3W8"/>
<feature type="region of interest" description="Disordered" evidence="1">
    <location>
        <begin position="27"/>
        <end position="97"/>
    </location>
</feature>
<evidence type="ECO:0000313" key="2">
    <source>
        <dbReference type="EMBL" id="KAK0157402.1"/>
    </source>
</evidence>
<accession>A0AA39C3W8</accession>
<protein>
    <submittedName>
        <fullName evidence="2">Uncharacterized protein</fullName>
    </submittedName>
</protein>
<gene>
    <name evidence="2" type="ORF">PV328_011147</name>
</gene>
<feature type="compositionally biased region" description="Polar residues" evidence="1">
    <location>
        <begin position="31"/>
        <end position="64"/>
    </location>
</feature>
<sequence>MTGSTVTTRSDSTLSALTVMQNQARAFKSVEGSQKTTGNASQQKSGASSQRPSFKSAHNATAVRSGTTATARPGTGSTSSTPSTSNAPSQADSTRPRTTECSYCKEKHFIANCPAFLELNVDARKQRAITNRLCFNCLGYHSSRDCRSQSSFCAIVNSTKSTAITSTLLATATSILKSPTADLTVRILIDPGSELTFIYADVASQIATPPDRANQTRRLRSDSPAELSTELTLKVKTQLARFQLLREMCNDVHSTDTLLSEEVVIEHLNYADSVHKALLKEHSYFEVTRAQGIHTS</sequence>